<accession>A0AAE1WHN1</accession>
<evidence type="ECO:0000259" key="3">
    <source>
        <dbReference type="Pfam" id="PF25597"/>
    </source>
</evidence>
<sequence>MARALLFQSSLPKKFWGESILTATYLINRLPTPLLNWKSPFEILYKKPPSYAQLKVFGCLCFASNVTPHKQKFDQRAYKCVFLGYSQSKKAYKVYNLDSNTLLDSRDVVFNEHVFPFQSIPTQSDSPSLPLPVPDIDSPDESLPSTSPSIHISPSSSDTSTSVPPPLPVSPAPRRSLRTTSKPIWLSDYVCSCTETSITCSPDTYSLAHISFVAQISSVQEPKTYLQASFDPHWIKAMDQELQALETNGTWELTSLPPKKKQSDPGVDYFDSFSPVAKSVTVRVFLAIAVSKSWPLFQLDVNNAFLHGHLDEEVYMDPPAGYVKAQPGQSPHDNCLFLKDSGDNFVALLVYVDDILLTGYSFGCLYDRRQTSLHSFSPGLKLTLDGGSLLPSPDRYRRLVGRLLYLGFTRPDISFPVQQLSQFLQSPRTTHWDAALHILRYLRGSSSLGLFFSSRSSLQLSAFSDAAWASCLDSRRSITGFCIFLGSSIFLGRPRNKLPSPVPLPRQSTEQPIPFWCDNKAALHITANPVFHERLSISTSTVTWCAISSKLVSFLLLTSLDHINLRIYLPRLCLSNLHTFAIQAGLGFPSAILRGGMMKIMVEDYFAAAG</sequence>
<dbReference type="InterPro" id="IPR057670">
    <property type="entry name" value="SH3_retrovirus"/>
</dbReference>
<evidence type="ECO:0000313" key="4">
    <source>
        <dbReference type="EMBL" id="KAK4393525.1"/>
    </source>
</evidence>
<protein>
    <submittedName>
        <fullName evidence="4">Retrovirus-related Pol polyprotein from transposon RE1</fullName>
    </submittedName>
</protein>
<dbReference type="InterPro" id="IPR012337">
    <property type="entry name" value="RNaseH-like_sf"/>
</dbReference>
<reference evidence="4" key="1">
    <citation type="submission" date="2020-06" db="EMBL/GenBank/DDBJ databases">
        <authorList>
            <person name="Li T."/>
            <person name="Hu X."/>
            <person name="Zhang T."/>
            <person name="Song X."/>
            <person name="Zhang H."/>
            <person name="Dai N."/>
            <person name="Sheng W."/>
            <person name="Hou X."/>
            <person name="Wei L."/>
        </authorList>
    </citation>
    <scope>NUCLEOTIDE SEQUENCE</scope>
    <source>
        <strain evidence="4">K16</strain>
        <tissue evidence="4">Leaf</tissue>
    </source>
</reference>
<organism evidence="4 5">
    <name type="scientific">Sesamum angolense</name>
    <dbReference type="NCBI Taxonomy" id="2727404"/>
    <lineage>
        <taxon>Eukaryota</taxon>
        <taxon>Viridiplantae</taxon>
        <taxon>Streptophyta</taxon>
        <taxon>Embryophyta</taxon>
        <taxon>Tracheophyta</taxon>
        <taxon>Spermatophyta</taxon>
        <taxon>Magnoliopsida</taxon>
        <taxon>eudicotyledons</taxon>
        <taxon>Gunneridae</taxon>
        <taxon>Pentapetalae</taxon>
        <taxon>asterids</taxon>
        <taxon>lamiids</taxon>
        <taxon>Lamiales</taxon>
        <taxon>Pedaliaceae</taxon>
        <taxon>Sesamum</taxon>
    </lineage>
</organism>
<dbReference type="InterPro" id="IPR043502">
    <property type="entry name" value="DNA/RNA_pol_sf"/>
</dbReference>
<dbReference type="PANTHER" id="PTHR11439">
    <property type="entry name" value="GAG-POL-RELATED RETROTRANSPOSON"/>
    <property type="match status" value="1"/>
</dbReference>
<comment type="caution">
    <text evidence="4">The sequence shown here is derived from an EMBL/GenBank/DDBJ whole genome shotgun (WGS) entry which is preliminary data.</text>
</comment>
<evidence type="ECO:0000313" key="5">
    <source>
        <dbReference type="Proteomes" id="UP001289374"/>
    </source>
</evidence>
<feature type="region of interest" description="Disordered" evidence="1">
    <location>
        <begin position="120"/>
        <end position="176"/>
    </location>
</feature>
<dbReference type="Pfam" id="PF07727">
    <property type="entry name" value="RVT_2"/>
    <property type="match status" value="1"/>
</dbReference>
<feature type="compositionally biased region" description="Low complexity" evidence="1">
    <location>
        <begin position="142"/>
        <end position="162"/>
    </location>
</feature>
<dbReference type="Proteomes" id="UP001289374">
    <property type="component" value="Unassembled WGS sequence"/>
</dbReference>
<dbReference type="EMBL" id="JACGWL010000010">
    <property type="protein sequence ID" value="KAK4393525.1"/>
    <property type="molecule type" value="Genomic_DNA"/>
</dbReference>
<keyword evidence="5" id="KW-1185">Reference proteome</keyword>
<dbReference type="Pfam" id="PF25597">
    <property type="entry name" value="SH3_retrovirus"/>
    <property type="match status" value="1"/>
</dbReference>
<dbReference type="AlphaFoldDB" id="A0AAE1WHN1"/>
<dbReference type="PANTHER" id="PTHR11439:SF470">
    <property type="entry name" value="CYSTEINE-RICH RLK (RECEPTOR-LIKE PROTEIN KINASE) 8"/>
    <property type="match status" value="1"/>
</dbReference>
<feature type="domain" description="Retroviral polymerase SH3-like" evidence="3">
    <location>
        <begin position="59"/>
        <end position="120"/>
    </location>
</feature>
<dbReference type="InterPro" id="IPR013103">
    <property type="entry name" value="RVT_2"/>
</dbReference>
<reference evidence="4" key="2">
    <citation type="journal article" date="2024" name="Plant">
        <title>Genomic evolution and insights into agronomic trait innovations of Sesamum species.</title>
        <authorList>
            <person name="Miao H."/>
            <person name="Wang L."/>
            <person name="Qu L."/>
            <person name="Liu H."/>
            <person name="Sun Y."/>
            <person name="Le M."/>
            <person name="Wang Q."/>
            <person name="Wei S."/>
            <person name="Zheng Y."/>
            <person name="Lin W."/>
            <person name="Duan Y."/>
            <person name="Cao H."/>
            <person name="Xiong S."/>
            <person name="Wang X."/>
            <person name="Wei L."/>
            <person name="Li C."/>
            <person name="Ma Q."/>
            <person name="Ju M."/>
            <person name="Zhao R."/>
            <person name="Li G."/>
            <person name="Mu C."/>
            <person name="Tian Q."/>
            <person name="Mei H."/>
            <person name="Zhang T."/>
            <person name="Gao T."/>
            <person name="Zhang H."/>
        </authorList>
    </citation>
    <scope>NUCLEOTIDE SEQUENCE</scope>
    <source>
        <strain evidence="4">K16</strain>
    </source>
</reference>
<dbReference type="SUPFAM" id="SSF56672">
    <property type="entry name" value="DNA/RNA polymerases"/>
    <property type="match status" value="1"/>
</dbReference>
<feature type="domain" description="Reverse transcriptase Ty1/copia-type" evidence="2">
    <location>
        <begin position="265"/>
        <end position="324"/>
    </location>
</feature>
<proteinExistence type="predicted"/>
<evidence type="ECO:0000259" key="2">
    <source>
        <dbReference type="Pfam" id="PF07727"/>
    </source>
</evidence>
<gene>
    <name evidence="4" type="ORF">Sango_1823300</name>
</gene>
<evidence type="ECO:0000256" key="1">
    <source>
        <dbReference type="SAM" id="MobiDB-lite"/>
    </source>
</evidence>
<dbReference type="SUPFAM" id="SSF53098">
    <property type="entry name" value="Ribonuclease H-like"/>
    <property type="match status" value="1"/>
</dbReference>
<name>A0AAE1WHN1_9LAMI</name>
<dbReference type="CDD" id="cd09272">
    <property type="entry name" value="RNase_HI_RT_Ty1"/>
    <property type="match status" value="1"/>
</dbReference>